<accession>A0A1Y1MFB8</accession>
<feature type="region of interest" description="Disordered" evidence="1">
    <location>
        <begin position="206"/>
        <end position="228"/>
    </location>
</feature>
<dbReference type="PANTHER" id="PTHR21860:SF2">
    <property type="entry name" value="GENERAL TRANSCRIPTION FACTOR 3C POLYPEPTIDE 6"/>
    <property type="match status" value="1"/>
</dbReference>
<dbReference type="GO" id="GO:0006383">
    <property type="term" value="P:transcription by RNA polymerase III"/>
    <property type="evidence" value="ECO:0007669"/>
    <property type="project" value="InterPro"/>
</dbReference>
<dbReference type="InterPro" id="IPR019481">
    <property type="entry name" value="TFIIIC_triple_barrel"/>
</dbReference>
<dbReference type="EMBL" id="GEZM01033198">
    <property type="protein sequence ID" value="JAV84353.1"/>
    <property type="molecule type" value="Transcribed_RNA"/>
</dbReference>
<organism evidence="3">
    <name type="scientific">Photinus pyralis</name>
    <name type="common">Common eastern firefly</name>
    <name type="synonym">Lampyris pyralis</name>
    <dbReference type="NCBI Taxonomy" id="7054"/>
    <lineage>
        <taxon>Eukaryota</taxon>
        <taxon>Metazoa</taxon>
        <taxon>Ecdysozoa</taxon>
        <taxon>Arthropoda</taxon>
        <taxon>Hexapoda</taxon>
        <taxon>Insecta</taxon>
        <taxon>Pterygota</taxon>
        <taxon>Neoptera</taxon>
        <taxon>Endopterygota</taxon>
        <taxon>Coleoptera</taxon>
        <taxon>Polyphaga</taxon>
        <taxon>Elateriformia</taxon>
        <taxon>Elateroidea</taxon>
        <taxon>Lampyridae</taxon>
        <taxon>Lampyrinae</taxon>
        <taxon>Photinus</taxon>
    </lineage>
</organism>
<dbReference type="AlphaFoldDB" id="A0A1Y1MFB8"/>
<dbReference type="PANTHER" id="PTHR21860">
    <property type="entry name" value="TRANSCRIPTION INITIATION FACTOR IIIC TFIIIC , POLYPEPTIDE 6-RELATED"/>
    <property type="match status" value="1"/>
</dbReference>
<proteinExistence type="predicted"/>
<sequence length="430" mass="49518">MVCDECYGNLTSKTYKPIKFSKFLQIRCVMSNKSEEQDVYVLLDFQSKDVSKLLKQQSAYFRMLNLSEPKPIVELGDDIFEGIYEDAIGTNIYFEEIESRGEPDLFEGETPIGLKYLLKQSKILKLNHIGTKPKVVIDPCPIEPVGIYVKDDYRVLLNKCKNDELNIQDYITDVMHLSTDEEDSENDQSDKAETVVPVEPVKAIREDQPISLNKPSPPEWFPNDEKGTKDNPTYNKYLKLLKIVEEPRKSQGLQYDTSVIAGPMNFYNWKNAMMRIVEQQQINLDISKGNINHFVDVEQSIKQGIIDGPSTATRVYDPDEKRKLFSFQNFANLSPLMKLIVLNDCVNFEKAEIENMTEVEMQKEDEHHCTPMQRLKLLNDFKEELCAHVFSRIKDAQRTESNLKNAIVNINLSDEEYSCNETSEDSNSSE</sequence>
<dbReference type="EMBL" id="GEZM01033195">
    <property type="protein sequence ID" value="JAV84356.1"/>
    <property type="molecule type" value="Transcribed_RNA"/>
</dbReference>
<feature type="region of interest" description="Disordered" evidence="1">
    <location>
        <begin position="179"/>
        <end position="198"/>
    </location>
</feature>
<dbReference type="Pfam" id="PF10419">
    <property type="entry name" value="TFIIIC_sub6"/>
    <property type="match status" value="1"/>
</dbReference>
<reference evidence="3" key="1">
    <citation type="journal article" date="2016" name="Sci. Rep.">
        <title>Molecular characterization of firefly nuptial gifts: a multi-omics approach sheds light on postcopulatory sexual selection.</title>
        <authorList>
            <person name="Al-Wathiqui N."/>
            <person name="Fallon T.R."/>
            <person name="South A."/>
            <person name="Weng J.K."/>
            <person name="Lewis S.M."/>
        </authorList>
    </citation>
    <scope>NUCLEOTIDE SEQUENCE</scope>
</reference>
<evidence type="ECO:0000259" key="2">
    <source>
        <dbReference type="Pfam" id="PF10419"/>
    </source>
</evidence>
<dbReference type="Gene3D" id="2.60.40.4370">
    <property type="match status" value="1"/>
</dbReference>
<feature type="domain" description="Transcription factor TFIIIC triple barrel" evidence="2">
    <location>
        <begin position="35"/>
        <end position="129"/>
    </location>
</feature>
<name>A0A1Y1MFB8_PHOPY</name>
<dbReference type="EMBL" id="GEZM01033199">
    <property type="protein sequence ID" value="JAV84352.1"/>
    <property type="molecule type" value="Transcribed_RNA"/>
</dbReference>
<protein>
    <recommendedName>
        <fullName evidence="2">Transcription factor TFIIIC triple barrel domain-containing protein</fullName>
    </recommendedName>
</protein>
<evidence type="ECO:0000256" key="1">
    <source>
        <dbReference type="SAM" id="MobiDB-lite"/>
    </source>
</evidence>
<dbReference type="GO" id="GO:0000127">
    <property type="term" value="C:transcription factor TFIIIC complex"/>
    <property type="evidence" value="ECO:0007669"/>
    <property type="project" value="TreeGrafter"/>
</dbReference>
<dbReference type="InterPro" id="IPR042771">
    <property type="entry name" value="GTF3C6-like"/>
</dbReference>
<evidence type="ECO:0000313" key="3">
    <source>
        <dbReference type="EMBL" id="JAV84353.1"/>
    </source>
</evidence>